<dbReference type="AlphaFoldDB" id="A0A952FUF0"/>
<feature type="transmembrane region" description="Helical" evidence="7">
    <location>
        <begin position="37"/>
        <end position="56"/>
    </location>
</feature>
<evidence type="ECO:0000256" key="3">
    <source>
        <dbReference type="ARBA" id="ARBA00022475"/>
    </source>
</evidence>
<gene>
    <name evidence="9" type="ORF">JF625_27105</name>
</gene>
<reference evidence="9" key="1">
    <citation type="submission" date="2020-06" db="EMBL/GenBank/DDBJ databases">
        <title>Stable isotope informed genome-resolved metagenomics uncovers potential trophic interactions in rhizosphere soil.</title>
        <authorList>
            <person name="Starr E.P."/>
            <person name="Shi S."/>
            <person name="Blazewicz S.J."/>
            <person name="Koch B.J."/>
            <person name="Probst A.J."/>
            <person name="Hungate B.A."/>
            <person name="Pett-Ridge J."/>
            <person name="Firestone M.K."/>
            <person name="Banfield J.F."/>
        </authorList>
    </citation>
    <scope>NUCLEOTIDE SEQUENCE</scope>
    <source>
        <strain evidence="9">YM_69_17</strain>
    </source>
</reference>
<evidence type="ECO:0000256" key="2">
    <source>
        <dbReference type="ARBA" id="ARBA00022448"/>
    </source>
</evidence>
<feature type="transmembrane region" description="Helical" evidence="7">
    <location>
        <begin position="131"/>
        <end position="151"/>
    </location>
</feature>
<organism evidence="9 10">
    <name type="scientific">Inquilinus limosus</name>
    <dbReference type="NCBI Taxonomy" id="171674"/>
    <lineage>
        <taxon>Bacteria</taxon>
        <taxon>Pseudomonadati</taxon>
        <taxon>Pseudomonadota</taxon>
        <taxon>Alphaproteobacteria</taxon>
        <taxon>Rhodospirillales</taxon>
        <taxon>Rhodospirillaceae</taxon>
        <taxon>Inquilinus</taxon>
    </lineage>
</organism>
<dbReference type="CDD" id="cd06261">
    <property type="entry name" value="TM_PBP2"/>
    <property type="match status" value="1"/>
</dbReference>
<keyword evidence="5 7" id="KW-1133">Transmembrane helix</keyword>
<evidence type="ECO:0000256" key="5">
    <source>
        <dbReference type="ARBA" id="ARBA00022989"/>
    </source>
</evidence>
<keyword evidence="4 7" id="KW-0812">Transmembrane</keyword>
<feature type="transmembrane region" description="Helical" evidence="7">
    <location>
        <begin position="182"/>
        <end position="206"/>
    </location>
</feature>
<evidence type="ECO:0000256" key="6">
    <source>
        <dbReference type="ARBA" id="ARBA00023136"/>
    </source>
</evidence>
<dbReference type="Proteomes" id="UP000700706">
    <property type="component" value="Unassembled WGS sequence"/>
</dbReference>
<dbReference type="InterPro" id="IPR035906">
    <property type="entry name" value="MetI-like_sf"/>
</dbReference>
<evidence type="ECO:0000313" key="10">
    <source>
        <dbReference type="Proteomes" id="UP000700706"/>
    </source>
</evidence>
<sequence length="318" mass="34134">MSGTEGTAPLPSSRLARMAAGAGLGRNRRALSLRGRLLLILPLLVVLAAVIGWPLLDTVWLSFTDATLGGATGNFVGIDNYLRALRAPGFLKALGVTALFTVLTVSIELVLGLCVGLLLDMELKGRAFFRFLLIVPWALPTVVNAMAWRVIYNPDFGALNALLLQLGIIDRYQSWLGSPATALFAIGAADIWKTFSLVALITLAGLQSVPKELREAASIDGAGFFARFRAVTLPVILLPLSIAAVLRMIEAVKVFDIIWVMTRGGPLDSTKSLSILIYQEAFSFRHAGYGASLAMLSVALSLLLIAAYTRALRNQPRA</sequence>
<comment type="similarity">
    <text evidence="7">Belongs to the binding-protein-dependent transport system permease family.</text>
</comment>
<dbReference type="SUPFAM" id="SSF161098">
    <property type="entry name" value="MetI-like"/>
    <property type="match status" value="1"/>
</dbReference>
<feature type="transmembrane region" description="Helical" evidence="7">
    <location>
        <begin position="287"/>
        <end position="308"/>
    </location>
</feature>
<dbReference type="InterPro" id="IPR000515">
    <property type="entry name" value="MetI-like"/>
</dbReference>
<dbReference type="PANTHER" id="PTHR43005:SF2">
    <property type="entry name" value="INTEGRAL MEMBRANE SUGAR TRANSPORT PROTEIN"/>
    <property type="match status" value="1"/>
</dbReference>
<evidence type="ECO:0000256" key="7">
    <source>
        <dbReference type="RuleBase" id="RU363032"/>
    </source>
</evidence>
<evidence type="ECO:0000313" key="9">
    <source>
        <dbReference type="EMBL" id="MBW8728804.1"/>
    </source>
</evidence>
<name>A0A952FUF0_9PROT</name>
<protein>
    <submittedName>
        <fullName evidence="9">Sugar ABC transporter permease</fullName>
    </submittedName>
</protein>
<evidence type="ECO:0000256" key="1">
    <source>
        <dbReference type="ARBA" id="ARBA00004651"/>
    </source>
</evidence>
<dbReference type="Gene3D" id="1.10.3720.10">
    <property type="entry name" value="MetI-like"/>
    <property type="match status" value="1"/>
</dbReference>
<feature type="transmembrane region" description="Helical" evidence="7">
    <location>
        <begin position="93"/>
        <end position="119"/>
    </location>
</feature>
<accession>A0A952FUF0</accession>
<feature type="domain" description="ABC transmembrane type-1" evidence="8">
    <location>
        <begin position="94"/>
        <end position="308"/>
    </location>
</feature>
<proteinExistence type="inferred from homology"/>
<evidence type="ECO:0000256" key="4">
    <source>
        <dbReference type="ARBA" id="ARBA00022692"/>
    </source>
</evidence>
<keyword evidence="2 7" id="KW-0813">Transport</keyword>
<dbReference type="EMBL" id="JAEKLZ010000455">
    <property type="protein sequence ID" value="MBW8728804.1"/>
    <property type="molecule type" value="Genomic_DNA"/>
</dbReference>
<keyword evidence="6 7" id="KW-0472">Membrane</keyword>
<comment type="caution">
    <text evidence="9">The sequence shown here is derived from an EMBL/GenBank/DDBJ whole genome shotgun (WGS) entry which is preliminary data.</text>
</comment>
<feature type="transmembrane region" description="Helical" evidence="7">
    <location>
        <begin position="227"/>
        <end position="249"/>
    </location>
</feature>
<keyword evidence="3" id="KW-1003">Cell membrane</keyword>
<dbReference type="Pfam" id="PF00528">
    <property type="entry name" value="BPD_transp_1"/>
    <property type="match status" value="1"/>
</dbReference>
<dbReference type="PROSITE" id="PS50928">
    <property type="entry name" value="ABC_TM1"/>
    <property type="match status" value="1"/>
</dbReference>
<comment type="subcellular location">
    <subcellularLocation>
        <location evidence="1 7">Cell membrane</location>
        <topology evidence="1 7">Multi-pass membrane protein</topology>
    </subcellularLocation>
</comment>
<evidence type="ECO:0000259" key="8">
    <source>
        <dbReference type="PROSITE" id="PS50928"/>
    </source>
</evidence>
<dbReference type="GO" id="GO:0055085">
    <property type="term" value="P:transmembrane transport"/>
    <property type="evidence" value="ECO:0007669"/>
    <property type="project" value="InterPro"/>
</dbReference>
<dbReference type="PANTHER" id="PTHR43005">
    <property type="entry name" value="BLR7065 PROTEIN"/>
    <property type="match status" value="1"/>
</dbReference>
<dbReference type="GO" id="GO:0005886">
    <property type="term" value="C:plasma membrane"/>
    <property type="evidence" value="ECO:0007669"/>
    <property type="project" value="UniProtKB-SubCell"/>
</dbReference>